<dbReference type="Gene3D" id="3.30.40.10">
    <property type="entry name" value="Zinc/RING finger domain, C3HC4 (zinc finger)"/>
    <property type="match status" value="1"/>
</dbReference>
<evidence type="ECO:0000259" key="5">
    <source>
        <dbReference type="SMART" id="SM00249"/>
    </source>
</evidence>
<dbReference type="EMBL" id="KL142420">
    <property type="protein sequence ID" value="KDR66759.1"/>
    <property type="molecule type" value="Genomic_DNA"/>
</dbReference>
<accession>A0A067SG79</accession>
<reference evidence="7" key="1">
    <citation type="journal article" date="2014" name="Proc. Natl. Acad. Sci. U.S.A.">
        <title>Extensive sampling of basidiomycete genomes demonstrates inadequacy of the white-rot/brown-rot paradigm for wood decay fungi.</title>
        <authorList>
            <person name="Riley R."/>
            <person name="Salamov A.A."/>
            <person name="Brown D.W."/>
            <person name="Nagy L.G."/>
            <person name="Floudas D."/>
            <person name="Held B.W."/>
            <person name="Levasseur A."/>
            <person name="Lombard V."/>
            <person name="Morin E."/>
            <person name="Otillar R."/>
            <person name="Lindquist E.A."/>
            <person name="Sun H."/>
            <person name="LaButti K.M."/>
            <person name="Schmutz J."/>
            <person name="Jabbour D."/>
            <person name="Luo H."/>
            <person name="Baker S.E."/>
            <person name="Pisabarro A.G."/>
            <person name="Walton J.D."/>
            <person name="Blanchette R.A."/>
            <person name="Henrissat B."/>
            <person name="Martin F."/>
            <person name="Cullen D."/>
            <person name="Hibbett D.S."/>
            <person name="Grigoriev I.V."/>
        </authorList>
    </citation>
    <scope>NUCLEOTIDE SEQUENCE [LARGE SCALE GENOMIC DNA]</scope>
    <source>
        <strain evidence="7">CBS 339.88</strain>
    </source>
</reference>
<feature type="compositionally biased region" description="Polar residues" evidence="4">
    <location>
        <begin position="58"/>
        <end position="75"/>
    </location>
</feature>
<gene>
    <name evidence="6" type="ORF">GALMADRAFT_80522</name>
</gene>
<keyword evidence="1" id="KW-0479">Metal-binding</keyword>
<feature type="region of interest" description="Disordered" evidence="4">
    <location>
        <begin position="58"/>
        <end position="99"/>
    </location>
</feature>
<dbReference type="InterPro" id="IPR001965">
    <property type="entry name" value="Znf_PHD"/>
</dbReference>
<dbReference type="AlphaFoldDB" id="A0A067SG79"/>
<dbReference type="SUPFAM" id="SSF57903">
    <property type="entry name" value="FYVE/PHD zinc finger"/>
    <property type="match status" value="1"/>
</dbReference>
<dbReference type="Proteomes" id="UP000027222">
    <property type="component" value="Unassembled WGS sequence"/>
</dbReference>
<evidence type="ECO:0000313" key="6">
    <source>
        <dbReference type="EMBL" id="KDR66759.1"/>
    </source>
</evidence>
<name>A0A067SG79_GALM3</name>
<evidence type="ECO:0000256" key="2">
    <source>
        <dbReference type="ARBA" id="ARBA00022771"/>
    </source>
</evidence>
<feature type="region of interest" description="Disordered" evidence="4">
    <location>
        <begin position="1"/>
        <end position="20"/>
    </location>
</feature>
<evidence type="ECO:0000256" key="1">
    <source>
        <dbReference type="ARBA" id="ARBA00022723"/>
    </source>
</evidence>
<protein>
    <recommendedName>
        <fullName evidence="5">Zinc finger PHD-type domain-containing protein</fullName>
    </recommendedName>
</protein>
<dbReference type="HOGENOM" id="CLU_1555376_0_0_1"/>
<keyword evidence="2" id="KW-0863">Zinc-finger</keyword>
<feature type="compositionally biased region" description="Acidic residues" evidence="4">
    <location>
        <begin position="1"/>
        <end position="11"/>
    </location>
</feature>
<dbReference type="PROSITE" id="PS01359">
    <property type="entry name" value="ZF_PHD_1"/>
    <property type="match status" value="1"/>
</dbReference>
<dbReference type="OrthoDB" id="3267958at2759"/>
<keyword evidence="7" id="KW-1185">Reference proteome</keyword>
<sequence length="172" mass="19386">MLDEERLDEPTAEAASESTAEAETVQANVGGIIANVCLSVSYIEQRLTYFRYIQQPISSSKPPEESGQNPSSSVQIPRPEIQSGDNNQDTPEEVEGRTTRKRRSRAVVYECICGESVSRQDIEAGGRVIECNKAGCETRWFHLDCVELEYAVNNWKCQSCQVADDRPRKRRR</sequence>
<dbReference type="SMART" id="SM00249">
    <property type="entry name" value="PHD"/>
    <property type="match status" value="1"/>
</dbReference>
<dbReference type="InterPro" id="IPR013083">
    <property type="entry name" value="Znf_RING/FYVE/PHD"/>
</dbReference>
<evidence type="ECO:0000256" key="3">
    <source>
        <dbReference type="ARBA" id="ARBA00022833"/>
    </source>
</evidence>
<keyword evidence="3" id="KW-0862">Zinc</keyword>
<evidence type="ECO:0000256" key="4">
    <source>
        <dbReference type="SAM" id="MobiDB-lite"/>
    </source>
</evidence>
<dbReference type="InterPro" id="IPR019786">
    <property type="entry name" value="Zinc_finger_PHD-type_CS"/>
</dbReference>
<dbReference type="GO" id="GO:0008270">
    <property type="term" value="F:zinc ion binding"/>
    <property type="evidence" value="ECO:0007669"/>
    <property type="project" value="UniProtKB-KW"/>
</dbReference>
<evidence type="ECO:0000313" key="7">
    <source>
        <dbReference type="Proteomes" id="UP000027222"/>
    </source>
</evidence>
<feature type="domain" description="Zinc finger PHD-type" evidence="5">
    <location>
        <begin position="110"/>
        <end position="161"/>
    </location>
</feature>
<organism evidence="6 7">
    <name type="scientific">Galerina marginata (strain CBS 339.88)</name>
    <dbReference type="NCBI Taxonomy" id="685588"/>
    <lineage>
        <taxon>Eukaryota</taxon>
        <taxon>Fungi</taxon>
        <taxon>Dikarya</taxon>
        <taxon>Basidiomycota</taxon>
        <taxon>Agaricomycotina</taxon>
        <taxon>Agaricomycetes</taxon>
        <taxon>Agaricomycetidae</taxon>
        <taxon>Agaricales</taxon>
        <taxon>Agaricineae</taxon>
        <taxon>Strophariaceae</taxon>
        <taxon>Galerina</taxon>
    </lineage>
</organism>
<proteinExistence type="predicted"/>
<dbReference type="InterPro" id="IPR011011">
    <property type="entry name" value="Znf_FYVE_PHD"/>
</dbReference>